<dbReference type="HOGENOM" id="CLU_1700023_0_0_1"/>
<proteinExistence type="predicted"/>
<evidence type="ECO:0000256" key="1">
    <source>
        <dbReference type="SAM" id="MobiDB-lite"/>
    </source>
</evidence>
<feature type="region of interest" description="Disordered" evidence="1">
    <location>
        <begin position="40"/>
        <end position="104"/>
    </location>
</feature>
<organism evidence="2">
    <name type="scientific">Oryza brachyantha</name>
    <name type="common">malo sina</name>
    <dbReference type="NCBI Taxonomy" id="4533"/>
    <lineage>
        <taxon>Eukaryota</taxon>
        <taxon>Viridiplantae</taxon>
        <taxon>Streptophyta</taxon>
        <taxon>Embryophyta</taxon>
        <taxon>Tracheophyta</taxon>
        <taxon>Spermatophyta</taxon>
        <taxon>Magnoliopsida</taxon>
        <taxon>Liliopsida</taxon>
        <taxon>Poales</taxon>
        <taxon>Poaceae</taxon>
        <taxon>BOP clade</taxon>
        <taxon>Oryzoideae</taxon>
        <taxon>Oryzeae</taxon>
        <taxon>Oryzinae</taxon>
        <taxon>Oryza</taxon>
    </lineage>
</organism>
<feature type="compositionally biased region" description="Basic residues" evidence="1">
    <location>
        <begin position="89"/>
        <end position="98"/>
    </location>
</feature>
<dbReference type="AlphaFoldDB" id="J3KW13"/>
<protein>
    <submittedName>
        <fullName evidence="2">Uncharacterized protein</fullName>
    </submittedName>
</protein>
<dbReference type="EnsemblPlants" id="OB01G11690.1">
    <property type="protein sequence ID" value="OB01G11690.1"/>
    <property type="gene ID" value="OB01G11690"/>
</dbReference>
<accession>J3KW13</accession>
<dbReference type="Proteomes" id="UP000006038">
    <property type="component" value="Chromosome 1"/>
</dbReference>
<sequence>LIHLARVTLGPREAVVAVEAAVARGARLHPLAHAALAGARTPPPCPGSCTSAATTSCTAPRRSSSTASTSSSRSRRRRCTSARGWRTSPGRRTRRRRPAVLAGGGAAVDLVQAPVLGRPDPERRLLEVVAALPRWSRPFAAVAGEANVGGGGGGG</sequence>
<evidence type="ECO:0000313" key="2">
    <source>
        <dbReference type="EnsemblPlants" id="OB01G11690.1"/>
    </source>
</evidence>
<reference evidence="2" key="1">
    <citation type="journal article" date="2013" name="Nat. Commun.">
        <title>Whole-genome sequencing of Oryza brachyantha reveals mechanisms underlying Oryza genome evolution.</title>
        <authorList>
            <person name="Chen J."/>
            <person name="Huang Q."/>
            <person name="Gao D."/>
            <person name="Wang J."/>
            <person name="Lang Y."/>
            <person name="Liu T."/>
            <person name="Li B."/>
            <person name="Bai Z."/>
            <person name="Luis Goicoechea J."/>
            <person name="Liang C."/>
            <person name="Chen C."/>
            <person name="Zhang W."/>
            <person name="Sun S."/>
            <person name="Liao Y."/>
            <person name="Zhang X."/>
            <person name="Yang L."/>
            <person name="Song C."/>
            <person name="Wang M."/>
            <person name="Shi J."/>
            <person name="Liu G."/>
            <person name="Liu J."/>
            <person name="Zhou H."/>
            <person name="Zhou W."/>
            <person name="Yu Q."/>
            <person name="An N."/>
            <person name="Chen Y."/>
            <person name="Cai Q."/>
            <person name="Wang B."/>
            <person name="Liu B."/>
            <person name="Min J."/>
            <person name="Huang Y."/>
            <person name="Wu H."/>
            <person name="Li Z."/>
            <person name="Zhang Y."/>
            <person name="Yin Y."/>
            <person name="Song W."/>
            <person name="Jiang J."/>
            <person name="Jackson S.A."/>
            <person name="Wing R.A."/>
            <person name="Wang J."/>
            <person name="Chen M."/>
        </authorList>
    </citation>
    <scope>NUCLEOTIDE SEQUENCE [LARGE SCALE GENOMIC DNA]</scope>
    <source>
        <strain evidence="2">cv. IRGC 101232</strain>
    </source>
</reference>
<keyword evidence="3" id="KW-1185">Reference proteome</keyword>
<feature type="compositionally biased region" description="Low complexity" evidence="1">
    <location>
        <begin position="48"/>
        <end position="72"/>
    </location>
</feature>
<reference evidence="2" key="2">
    <citation type="submission" date="2013-04" db="UniProtKB">
        <authorList>
            <consortium name="EnsemblPlants"/>
        </authorList>
    </citation>
    <scope>IDENTIFICATION</scope>
</reference>
<name>J3KW13_ORYBR</name>
<evidence type="ECO:0000313" key="3">
    <source>
        <dbReference type="Proteomes" id="UP000006038"/>
    </source>
</evidence>
<dbReference type="Gramene" id="OB01G11690.1">
    <property type="protein sequence ID" value="OB01G11690.1"/>
    <property type="gene ID" value="OB01G11690"/>
</dbReference>